<dbReference type="EMBL" id="JAZHXI010000002">
    <property type="protein sequence ID" value="KAL2074894.1"/>
    <property type="molecule type" value="Genomic_DNA"/>
</dbReference>
<organism evidence="3 4">
    <name type="scientific">Oculimacula yallundae</name>
    <dbReference type="NCBI Taxonomy" id="86028"/>
    <lineage>
        <taxon>Eukaryota</taxon>
        <taxon>Fungi</taxon>
        <taxon>Dikarya</taxon>
        <taxon>Ascomycota</taxon>
        <taxon>Pezizomycotina</taxon>
        <taxon>Leotiomycetes</taxon>
        <taxon>Helotiales</taxon>
        <taxon>Ploettnerulaceae</taxon>
        <taxon>Oculimacula</taxon>
    </lineage>
</organism>
<proteinExistence type="predicted"/>
<name>A0ABR4CYA9_9HELO</name>
<evidence type="ECO:0000256" key="1">
    <source>
        <dbReference type="SAM" id="Coils"/>
    </source>
</evidence>
<sequence length="1044" mass="116791">MNSLRGLKENIKKPFRRGRLNKTADEEEAIDKAKEGTTFIDNSTHPVPVGFGLANTDGTNDGRSAELTPPQSHLSRHSITRNWSINEYAMAPSEDMAKRVAQHHTLIRKITGFLIHPKIQKALPKGAKIADLNTGTGKFLLELAGNEGKHYELAGFDTMPQIFPGAPGGLYERAPPNVKFEKHSILTRHPAHRWYYFDSVHTSFQCPVLVADQWSVAFNYMIELAKPGSWIQWVDANLSSQDNKDRIYISKAESSKACHQEMMAGIAQLDEYYGNSTSGGKRLASIARAHPWVRSTTEEVYNTAQLNEVRKEIDILVVQAWKRLLIHLVDVPGCGWDLARVDRVVKGMEAEVKNGVYIPLEVYVVVAQKKYNEELVPDDLRSIQSTEELQLGAHTTSANPSKEFQKQGPSRGYQEALKDIAAAERGPLANDPRLSRQDARELGSNGQIPNQESSKNSTETDDQRIVRLNEELQDLEARRNGTRSRLEKTKQIRREYPETNNQYRVQFLTGQMADLDREKVLKVSELRTLLNVLNGIPAGTQKLYYQAPSNTAGNTLIGDQVHSQDAWVGESNDQLRSQEPSGGIPETMGPMRNRLNRMTGESSKMEQMKSQQTAKMGQKDQTPSQGISIDSPATRDKTVIRINAELKKLDLWESGIAREFNEITQMRERFARERGGNNGTHDQVTREEVEKLDRKQSEHAREVRKMDQMRIIYMKELKKQKEMAREEIEREPSQDSGTDPQGASNSSPVQLATAAQILGQDTSELRQNDQNRSQQTNRDFPATVDQTRLQLKKELQALSRQESMLADEAIIFYQKEEELGRKVNELDGARDELVKKLENLEKEDRELPIKKWTQDVHEAFNGAAGETATAPHILGQHNFRHSRMADSIPAESGSQEPIHPMPRSEPGDIDPDLSSPHVVCLLPDSSSSSATTTTSTTTSTSTSPPAPKHTLTTTTTTSLPPPPATTMASCLSSLRRWLASIFTTSPAPAAAAEEETPAPRPRPPHPLMPVDTPGPLTLLDNERTGLLDLGAHNRKLRELTRVRP</sequence>
<evidence type="ECO:0000256" key="2">
    <source>
        <dbReference type="SAM" id="MobiDB-lite"/>
    </source>
</evidence>
<feature type="compositionally biased region" description="Polar residues" evidence="2">
    <location>
        <begin position="391"/>
        <end position="402"/>
    </location>
</feature>
<feature type="region of interest" description="Disordered" evidence="2">
    <location>
        <begin position="52"/>
        <end position="74"/>
    </location>
</feature>
<feature type="region of interest" description="Disordered" evidence="2">
    <location>
        <begin position="671"/>
        <end position="702"/>
    </location>
</feature>
<feature type="region of interest" description="Disordered" evidence="2">
    <location>
        <begin position="722"/>
        <end position="749"/>
    </location>
</feature>
<feature type="compositionally biased region" description="Basic and acidic residues" evidence="2">
    <location>
        <begin position="722"/>
        <end position="733"/>
    </location>
</feature>
<feature type="coiled-coil region" evidence="1">
    <location>
        <begin position="788"/>
        <end position="846"/>
    </location>
</feature>
<feature type="region of interest" description="Disordered" evidence="2">
    <location>
        <begin position="986"/>
        <end position="1015"/>
    </location>
</feature>
<reference evidence="3 4" key="1">
    <citation type="journal article" date="2024" name="Commun. Biol.">
        <title>Comparative genomic analysis of thermophilic fungi reveals convergent evolutionary adaptations and gene losses.</title>
        <authorList>
            <person name="Steindorff A.S."/>
            <person name="Aguilar-Pontes M.V."/>
            <person name="Robinson A.J."/>
            <person name="Andreopoulos B."/>
            <person name="LaButti K."/>
            <person name="Kuo A."/>
            <person name="Mondo S."/>
            <person name="Riley R."/>
            <person name="Otillar R."/>
            <person name="Haridas S."/>
            <person name="Lipzen A."/>
            <person name="Grimwood J."/>
            <person name="Schmutz J."/>
            <person name="Clum A."/>
            <person name="Reid I.D."/>
            <person name="Moisan M.C."/>
            <person name="Butler G."/>
            <person name="Nguyen T.T.M."/>
            <person name="Dewar K."/>
            <person name="Conant G."/>
            <person name="Drula E."/>
            <person name="Henrissat B."/>
            <person name="Hansel C."/>
            <person name="Singer S."/>
            <person name="Hutchinson M.I."/>
            <person name="de Vries R.P."/>
            <person name="Natvig D.O."/>
            <person name="Powell A.J."/>
            <person name="Tsang A."/>
            <person name="Grigoriev I.V."/>
        </authorList>
    </citation>
    <scope>NUCLEOTIDE SEQUENCE [LARGE SCALE GENOMIC DNA]</scope>
    <source>
        <strain evidence="3 4">CBS 494.80</strain>
    </source>
</reference>
<dbReference type="InterPro" id="IPR029063">
    <property type="entry name" value="SAM-dependent_MTases_sf"/>
</dbReference>
<gene>
    <name evidence="3" type="ORF">VTL71DRAFT_8674</name>
</gene>
<feature type="compositionally biased region" description="Polar residues" evidence="2">
    <location>
        <begin position="444"/>
        <end position="457"/>
    </location>
</feature>
<accession>A0ABR4CYA9</accession>
<evidence type="ECO:0000313" key="3">
    <source>
        <dbReference type="EMBL" id="KAL2074894.1"/>
    </source>
</evidence>
<feature type="compositionally biased region" description="Basic and acidic residues" evidence="2">
    <location>
        <begin position="683"/>
        <end position="702"/>
    </location>
</feature>
<feature type="region of interest" description="Disordered" evidence="2">
    <location>
        <begin position="887"/>
        <end position="964"/>
    </location>
</feature>
<keyword evidence="4" id="KW-1185">Reference proteome</keyword>
<feature type="compositionally biased region" description="Low complexity" evidence="2">
    <location>
        <begin position="925"/>
        <end position="958"/>
    </location>
</feature>
<comment type="caution">
    <text evidence="3">The sequence shown here is derived from an EMBL/GenBank/DDBJ whole genome shotgun (WGS) entry which is preliminary data.</text>
</comment>
<evidence type="ECO:0000313" key="4">
    <source>
        <dbReference type="Proteomes" id="UP001595075"/>
    </source>
</evidence>
<feature type="region of interest" description="Disordered" evidence="2">
    <location>
        <begin position="391"/>
        <end position="463"/>
    </location>
</feature>
<dbReference type="Gene3D" id="3.40.50.150">
    <property type="entry name" value="Vaccinia Virus protein VP39"/>
    <property type="match status" value="1"/>
</dbReference>
<dbReference type="SUPFAM" id="SSF53335">
    <property type="entry name" value="S-adenosyl-L-methionine-dependent methyltransferases"/>
    <property type="match status" value="1"/>
</dbReference>
<feature type="compositionally biased region" description="Polar residues" evidence="2">
    <location>
        <begin position="770"/>
        <end position="785"/>
    </location>
</feature>
<protein>
    <submittedName>
        <fullName evidence="3">Uncharacterized protein</fullName>
    </submittedName>
</protein>
<feature type="compositionally biased region" description="Pro residues" evidence="2">
    <location>
        <begin position="998"/>
        <end position="1007"/>
    </location>
</feature>
<feature type="region of interest" description="Disordered" evidence="2">
    <location>
        <begin position="571"/>
        <end position="632"/>
    </location>
</feature>
<keyword evidence="1" id="KW-0175">Coiled coil</keyword>
<feature type="compositionally biased region" description="Polar residues" evidence="2">
    <location>
        <begin position="571"/>
        <end position="580"/>
    </location>
</feature>
<dbReference type="Proteomes" id="UP001595075">
    <property type="component" value="Unassembled WGS sequence"/>
</dbReference>
<feature type="compositionally biased region" description="Polar residues" evidence="2">
    <location>
        <begin position="734"/>
        <end position="749"/>
    </location>
</feature>
<feature type="compositionally biased region" description="Polar residues" evidence="2">
    <location>
        <begin position="608"/>
        <end position="628"/>
    </location>
</feature>
<feature type="region of interest" description="Disordered" evidence="2">
    <location>
        <begin position="763"/>
        <end position="785"/>
    </location>
</feature>